<dbReference type="Gene3D" id="3.40.50.1820">
    <property type="entry name" value="alpha/beta hydrolase"/>
    <property type="match status" value="1"/>
</dbReference>
<proteinExistence type="predicted"/>
<comment type="caution">
    <text evidence="4">The sequence shown here is derived from an EMBL/GenBank/DDBJ whole genome shotgun (WGS) entry which is preliminary data.</text>
</comment>
<evidence type="ECO:0000256" key="1">
    <source>
        <dbReference type="SAM" id="MobiDB-lite"/>
    </source>
</evidence>
<organism evidence="4">
    <name type="scientific">Knufia peltigerae</name>
    <dbReference type="NCBI Taxonomy" id="1002370"/>
    <lineage>
        <taxon>Eukaryota</taxon>
        <taxon>Fungi</taxon>
        <taxon>Dikarya</taxon>
        <taxon>Ascomycota</taxon>
        <taxon>Pezizomycotina</taxon>
        <taxon>Eurotiomycetes</taxon>
        <taxon>Chaetothyriomycetidae</taxon>
        <taxon>Chaetothyriales</taxon>
        <taxon>Trichomeriaceae</taxon>
        <taxon>Knufia</taxon>
    </lineage>
</organism>
<dbReference type="Pfam" id="PF20410">
    <property type="entry name" value="X-Tfes_XVIPCD"/>
    <property type="match status" value="1"/>
</dbReference>
<dbReference type="AlphaFoldDB" id="A0AA38XMQ1"/>
<name>A0AA38XMQ1_9EURO</name>
<feature type="domain" description="X-Tfes XVIPCD" evidence="3">
    <location>
        <begin position="563"/>
        <end position="664"/>
    </location>
</feature>
<evidence type="ECO:0000256" key="2">
    <source>
        <dbReference type="SAM" id="SignalP"/>
    </source>
</evidence>
<protein>
    <recommendedName>
        <fullName evidence="3">X-Tfes XVIPCD domain-containing protein</fullName>
    </recommendedName>
</protein>
<reference evidence="4" key="1">
    <citation type="submission" date="2022-10" db="EMBL/GenBank/DDBJ databases">
        <title>Culturing micro-colonial fungi from biological soil crusts in the Mojave desert and describing Neophaeococcomyces mojavensis, and introducing the new genera and species Taxawa tesnikishii.</title>
        <authorList>
            <person name="Kurbessoian T."/>
            <person name="Stajich J.E."/>
        </authorList>
    </citation>
    <scope>NUCLEOTIDE SEQUENCE</scope>
    <source>
        <strain evidence="4">TK_35</strain>
    </source>
</reference>
<feature type="signal peptide" evidence="2">
    <location>
        <begin position="1"/>
        <end position="26"/>
    </location>
</feature>
<dbReference type="EMBL" id="JAPDRN010000166">
    <property type="protein sequence ID" value="KAJ9616279.1"/>
    <property type="molecule type" value="Genomic_DNA"/>
</dbReference>
<evidence type="ECO:0000313" key="4">
    <source>
        <dbReference type="EMBL" id="KAJ9616279.1"/>
    </source>
</evidence>
<evidence type="ECO:0000259" key="3">
    <source>
        <dbReference type="Pfam" id="PF20410"/>
    </source>
</evidence>
<dbReference type="InterPro" id="IPR046519">
    <property type="entry name" value="X-Tfes_XVIPCD"/>
</dbReference>
<dbReference type="InterPro" id="IPR029058">
    <property type="entry name" value="AB_hydrolase_fold"/>
</dbReference>
<feature type="region of interest" description="Disordered" evidence="1">
    <location>
        <begin position="520"/>
        <end position="548"/>
    </location>
</feature>
<keyword evidence="2" id="KW-0732">Signal</keyword>
<feature type="compositionally biased region" description="Polar residues" evidence="1">
    <location>
        <begin position="529"/>
        <end position="548"/>
    </location>
</feature>
<accession>A0AA38XMQ1</accession>
<feature type="chain" id="PRO_5041259163" description="X-Tfes XVIPCD domain-containing protein" evidence="2">
    <location>
        <begin position="27"/>
        <end position="688"/>
    </location>
</feature>
<sequence>MLKSLPAIPHVALIALITLAIPGCHKERSYPVYRENPAPKDALPIVIRVHDAPVDVPVPKVFVSYEIDPLCLPPINNYEGVQYAPQQQSVEFPVQRISETEFTTTVFKDGMEVADYYGRGPCTWVPSLVKTSFTFVIEKRRINAAASAQVRKIEGDGGSTTYIEKALAPRIVGQNPEWAWTLSQTVFEKLPRGPMNPITSAAIADHAYKLPNKSNPDDPERTILNGVEYEVLARRDSATGYQGAVYQNLETNEIIVAHRGTEFDRQAMLDGGVDAAMVTARINAQLGDALALTKQATKLAEENGYGPVHVTGHSLGGALAQITAHHYNVPGDAFNPYGAAGLAYRLPEGQPANAAPFTNHVMAGDLVSAGGPHYGKVEMYALPKELEVLRTAEQGQRIASLGAPGLKSGHLMSAAVAVQLGDSHRLVHFLDRMTDQGPVQSVLDDPRARITDPEDLRRIADYRSDIHQLRVGATVLVGGGPGLIRDGVNYLRGTEEAGAYARQEAEAELRAHNALKPGGQLVQDATDKGSPSLSNPGFSPKSPLQESIESTLDKAGLDPKTEGHLEHALYRQISDGVSALDAKHGRDFDETSERITASLLATAKSSGLERVDHVVLGNPPANGSGQRMFVVQGELDNPAHLRASVAISEAVNTPVEQSLAKVEQISQAQQVAQQDHAQEQTRAAMRMS</sequence>
<dbReference type="SUPFAM" id="SSF53474">
    <property type="entry name" value="alpha/beta-Hydrolases"/>
    <property type="match status" value="2"/>
</dbReference>
<gene>
    <name evidence="4" type="ORF">H2204_013953</name>
</gene>
<dbReference type="Pfam" id="PF26363">
    <property type="entry name" value="Phospholipase-like"/>
    <property type="match status" value="1"/>
</dbReference>